<reference evidence="7" key="1">
    <citation type="submission" date="2016-11" db="EMBL/GenBank/DDBJ databases">
        <authorList>
            <person name="Panda P."/>
            <person name="Visnovsky S."/>
            <person name="Pitman A."/>
        </authorList>
    </citation>
    <scope>NUCLEOTIDE SEQUENCE [LARGE SCALE GENOMIC DNA]</scope>
    <source>
        <strain evidence="7">ICMP 9972</strain>
    </source>
</reference>
<dbReference type="SUPFAM" id="SSF46689">
    <property type="entry name" value="Homeodomain-like"/>
    <property type="match status" value="1"/>
</dbReference>
<dbReference type="PRINTS" id="PR00455">
    <property type="entry name" value="HTHTETR"/>
</dbReference>
<dbReference type="GO" id="GO:0003700">
    <property type="term" value="F:DNA-binding transcription factor activity"/>
    <property type="evidence" value="ECO:0007669"/>
    <property type="project" value="TreeGrafter"/>
</dbReference>
<dbReference type="PANTHER" id="PTHR30055:SF119">
    <property type="entry name" value="NALC"/>
    <property type="match status" value="1"/>
</dbReference>
<accession>A0A1V2R5X3</accession>
<dbReference type="GO" id="GO:0000976">
    <property type="term" value="F:transcription cis-regulatory region binding"/>
    <property type="evidence" value="ECO:0007669"/>
    <property type="project" value="TreeGrafter"/>
</dbReference>
<dbReference type="InterPro" id="IPR050109">
    <property type="entry name" value="HTH-type_TetR-like_transc_reg"/>
</dbReference>
<dbReference type="Gene3D" id="1.10.357.10">
    <property type="entry name" value="Tetracycline Repressor, domain 2"/>
    <property type="match status" value="1"/>
</dbReference>
<keyword evidence="2 4" id="KW-0238">DNA-binding</keyword>
<keyword evidence="1" id="KW-0805">Transcription regulation</keyword>
<dbReference type="EMBL" id="MPUJ01000003">
    <property type="protein sequence ID" value="ONK07843.1"/>
    <property type="molecule type" value="Genomic_DNA"/>
</dbReference>
<dbReference type="OrthoDB" id="270177at2"/>
<evidence type="ECO:0000256" key="3">
    <source>
        <dbReference type="ARBA" id="ARBA00023163"/>
    </source>
</evidence>
<organism evidence="6 7">
    <name type="scientific">Pectobacterium actinidiae</name>
    <dbReference type="NCBI Taxonomy" id="1507808"/>
    <lineage>
        <taxon>Bacteria</taxon>
        <taxon>Pseudomonadati</taxon>
        <taxon>Pseudomonadota</taxon>
        <taxon>Gammaproteobacteria</taxon>
        <taxon>Enterobacterales</taxon>
        <taxon>Pectobacteriaceae</taxon>
        <taxon>Pectobacterium</taxon>
    </lineage>
</organism>
<gene>
    <name evidence="6" type="ORF">BSK71_05315</name>
</gene>
<evidence type="ECO:0000313" key="7">
    <source>
        <dbReference type="Proteomes" id="UP000189286"/>
    </source>
</evidence>
<evidence type="ECO:0000256" key="2">
    <source>
        <dbReference type="ARBA" id="ARBA00023125"/>
    </source>
</evidence>
<proteinExistence type="predicted"/>
<evidence type="ECO:0000256" key="4">
    <source>
        <dbReference type="PROSITE-ProRule" id="PRU00335"/>
    </source>
</evidence>
<dbReference type="InterPro" id="IPR039536">
    <property type="entry name" value="TetR_C_Proteobacteria"/>
</dbReference>
<evidence type="ECO:0000256" key="1">
    <source>
        <dbReference type="ARBA" id="ARBA00023015"/>
    </source>
</evidence>
<dbReference type="PROSITE" id="PS50977">
    <property type="entry name" value="HTH_TETR_2"/>
    <property type="match status" value="1"/>
</dbReference>
<dbReference type="Pfam" id="PF00440">
    <property type="entry name" value="TetR_N"/>
    <property type="match status" value="1"/>
</dbReference>
<dbReference type="InterPro" id="IPR009057">
    <property type="entry name" value="Homeodomain-like_sf"/>
</dbReference>
<evidence type="ECO:0000259" key="5">
    <source>
        <dbReference type="PROSITE" id="PS50977"/>
    </source>
</evidence>
<dbReference type="InterPro" id="IPR001647">
    <property type="entry name" value="HTH_TetR"/>
</dbReference>
<dbReference type="FunFam" id="1.10.10.60:FF:000141">
    <property type="entry name" value="TetR family transcriptional regulator"/>
    <property type="match status" value="1"/>
</dbReference>
<feature type="DNA-binding region" description="H-T-H motif" evidence="4">
    <location>
        <begin position="30"/>
        <end position="49"/>
    </location>
</feature>
<dbReference type="Pfam" id="PF14246">
    <property type="entry name" value="TetR_C_7"/>
    <property type="match status" value="1"/>
</dbReference>
<name>A0A1V2R5X3_9GAMM</name>
<dbReference type="RefSeq" id="WP_039359978.1">
    <property type="nucleotide sequence ID" value="NZ_JRMH01000001.1"/>
</dbReference>
<keyword evidence="3" id="KW-0804">Transcription</keyword>
<dbReference type="Proteomes" id="UP000189286">
    <property type="component" value="Unassembled WGS sequence"/>
</dbReference>
<dbReference type="PANTHER" id="PTHR30055">
    <property type="entry name" value="HTH-TYPE TRANSCRIPTIONAL REGULATOR RUTR"/>
    <property type="match status" value="1"/>
</dbReference>
<dbReference type="AlphaFoldDB" id="A0A1V2R5X3"/>
<feature type="domain" description="HTH tetR-type" evidence="5">
    <location>
        <begin position="7"/>
        <end position="67"/>
    </location>
</feature>
<sequence>MSRSKSENVRNAFLSAARDVFLEVGFEQSTMDQIASRSGSAKSTLYRYFDSKESLFSALIIKASQGNDNEIINFLYRTGDGPQPISSSESAVDSLIFPSHEENFKDALTKFGQYILSSFHTPRALAVRRMMITASANPDLGKLFYEQGPNKAIQHLGLYFKPLIDRGYLYKSDPHIVACHYFGLLESEVNEAGLHNVITQLSEQQITNIVSRAVEVFIRAYVYKSSD</sequence>
<evidence type="ECO:0000313" key="6">
    <source>
        <dbReference type="EMBL" id="ONK07843.1"/>
    </source>
</evidence>
<comment type="caution">
    <text evidence="6">The sequence shown here is derived from an EMBL/GenBank/DDBJ whole genome shotgun (WGS) entry which is preliminary data.</text>
</comment>
<protein>
    <recommendedName>
        <fullName evidence="5">HTH tetR-type domain-containing protein</fullName>
    </recommendedName>
</protein>